<proteinExistence type="predicted"/>
<dbReference type="GO" id="GO:0016020">
    <property type="term" value="C:membrane"/>
    <property type="evidence" value="ECO:0007669"/>
    <property type="project" value="UniProtKB-SubCell"/>
</dbReference>
<dbReference type="SUPFAM" id="SSF48452">
    <property type="entry name" value="TPR-like"/>
    <property type="match status" value="1"/>
</dbReference>
<evidence type="ECO:0000256" key="2">
    <source>
        <dbReference type="ARBA" id="ARBA00022692"/>
    </source>
</evidence>
<feature type="transmembrane region" description="Helical" evidence="5">
    <location>
        <begin position="244"/>
        <end position="264"/>
    </location>
</feature>
<comment type="subcellular location">
    <subcellularLocation>
        <location evidence="1">Membrane</location>
        <topology evidence="1">Multi-pass membrane protein</topology>
    </subcellularLocation>
</comment>
<feature type="transmembrane region" description="Helical" evidence="5">
    <location>
        <begin position="89"/>
        <end position="108"/>
    </location>
</feature>
<dbReference type="InterPro" id="IPR011990">
    <property type="entry name" value="TPR-like_helical_dom_sf"/>
</dbReference>
<dbReference type="EMBL" id="JACJMO010000002">
    <property type="protein sequence ID" value="MBM6856376.1"/>
    <property type="molecule type" value="Genomic_DNA"/>
</dbReference>
<protein>
    <submittedName>
        <fullName evidence="7">O-antigen ligase family protein</fullName>
    </submittedName>
</protein>
<organism evidence="7 8">
    <name type="scientific">Caecibacteroides pullorum</name>
    <dbReference type="NCBI Taxonomy" id="2725562"/>
    <lineage>
        <taxon>Bacteria</taxon>
        <taxon>Pseudomonadati</taxon>
        <taxon>Bacteroidota</taxon>
        <taxon>Bacteroidia</taxon>
        <taxon>Bacteroidales</taxon>
        <taxon>Bacteroidaceae</taxon>
        <taxon>Caecibacteroides</taxon>
    </lineage>
</organism>
<feature type="domain" description="O-antigen ligase-related" evidence="6">
    <location>
        <begin position="121"/>
        <end position="260"/>
    </location>
</feature>
<feature type="transmembrane region" description="Helical" evidence="5">
    <location>
        <begin position="120"/>
        <end position="147"/>
    </location>
</feature>
<dbReference type="Gene3D" id="1.25.40.10">
    <property type="entry name" value="Tetratricopeptide repeat domain"/>
    <property type="match status" value="1"/>
</dbReference>
<sequence>MGGTLFFCSVHFVDTQVLPKWIVFAVGGMIWSVVSCAHHLVPFDRCALLPHKCIHYAIVGLIIIEICWGICQLPALIQHGIPLKGSLDNPAGFAASLCVGFPFCLWMLNKGRDRRIIGQVVAWAVIASVLLSASRAGILSLLFVYAIWKRRNLRPTRTIQRIGLISIFLCSVIALYLVKKDSADGRMLIWRCSLEMMLDKPLFGWGMNGFEAHYMDYQAAYFKRHPDSSYVQLADTVQYPYNEYLQIGISFGIVGLLIVIAWLIRLFRVAKKNYSSEKECGMLVWISVCVLGFFSYPLMYPFVWTVLLYATFLLLKDTIKFPSTLRNVGVACLLPLSFWIGSLIIRRVKAELAWTEAVTASAAKQTDRALEHYQHAYIGLKHDQYFLYNYAFELNQIGLYDSGIKIANQCRELWADYDLELLLAEMNEQRGEDTQAELHYRQASLMCPNRFIPLYCLVQILNRNERQNEAISLARQIVDKPVKIPSFQVEWIKKTMKEYVNKSDN</sequence>
<dbReference type="InterPro" id="IPR051533">
    <property type="entry name" value="WaaL-like"/>
</dbReference>
<evidence type="ECO:0000256" key="5">
    <source>
        <dbReference type="SAM" id="Phobius"/>
    </source>
</evidence>
<reference evidence="7 8" key="1">
    <citation type="journal article" date="2021" name="Sci. Rep.">
        <title>The distribution of antibiotic resistance genes in chicken gut microbiota commensals.</title>
        <authorList>
            <person name="Juricova H."/>
            <person name="Matiasovicova J."/>
            <person name="Kubasova T."/>
            <person name="Cejkova D."/>
            <person name="Rychlik I."/>
        </authorList>
    </citation>
    <scope>NUCLEOTIDE SEQUENCE [LARGE SCALE GENOMIC DNA]</scope>
    <source>
        <strain evidence="7 8">An421</strain>
    </source>
</reference>
<comment type="caution">
    <text evidence="7">The sequence shown here is derived from an EMBL/GenBank/DDBJ whole genome shotgun (WGS) entry which is preliminary data.</text>
</comment>
<evidence type="ECO:0000256" key="1">
    <source>
        <dbReference type="ARBA" id="ARBA00004141"/>
    </source>
</evidence>
<accession>A0AA40ZR12</accession>
<name>A0AA40ZR12_9BACT</name>
<keyword evidence="7" id="KW-0436">Ligase</keyword>
<keyword evidence="3 5" id="KW-1133">Transmembrane helix</keyword>
<gene>
    <name evidence="7" type="ORF">H6D15_01940</name>
</gene>
<keyword evidence="4 5" id="KW-0472">Membrane</keyword>
<dbReference type="PANTHER" id="PTHR37422">
    <property type="entry name" value="TEICHURONIC ACID BIOSYNTHESIS PROTEIN TUAE"/>
    <property type="match status" value="1"/>
</dbReference>
<feature type="transmembrane region" description="Helical" evidence="5">
    <location>
        <begin position="284"/>
        <end position="315"/>
    </location>
</feature>
<dbReference type="AlphaFoldDB" id="A0AA40ZR12"/>
<evidence type="ECO:0000313" key="8">
    <source>
        <dbReference type="Proteomes" id="UP000698924"/>
    </source>
</evidence>
<feature type="transmembrane region" description="Helical" evidence="5">
    <location>
        <begin position="21"/>
        <end position="41"/>
    </location>
</feature>
<dbReference type="RefSeq" id="WP_159436206.1">
    <property type="nucleotide sequence ID" value="NZ_JAAZTS010000002.1"/>
</dbReference>
<evidence type="ECO:0000256" key="3">
    <source>
        <dbReference type="ARBA" id="ARBA00022989"/>
    </source>
</evidence>
<evidence type="ECO:0000313" key="7">
    <source>
        <dbReference type="EMBL" id="MBM6856376.1"/>
    </source>
</evidence>
<feature type="transmembrane region" description="Helical" evidence="5">
    <location>
        <begin position="159"/>
        <end position="178"/>
    </location>
</feature>
<dbReference type="InterPro" id="IPR007016">
    <property type="entry name" value="O-antigen_ligase-rel_domated"/>
</dbReference>
<dbReference type="Proteomes" id="UP000698924">
    <property type="component" value="Unassembled WGS sequence"/>
</dbReference>
<feature type="transmembrane region" description="Helical" evidence="5">
    <location>
        <begin position="53"/>
        <end position="77"/>
    </location>
</feature>
<keyword evidence="8" id="KW-1185">Reference proteome</keyword>
<feature type="transmembrane region" description="Helical" evidence="5">
    <location>
        <begin position="327"/>
        <end position="345"/>
    </location>
</feature>
<evidence type="ECO:0000259" key="6">
    <source>
        <dbReference type="Pfam" id="PF04932"/>
    </source>
</evidence>
<dbReference type="Pfam" id="PF04932">
    <property type="entry name" value="Wzy_C"/>
    <property type="match status" value="1"/>
</dbReference>
<keyword evidence="2 5" id="KW-0812">Transmembrane</keyword>
<evidence type="ECO:0000256" key="4">
    <source>
        <dbReference type="ARBA" id="ARBA00023136"/>
    </source>
</evidence>
<dbReference type="PANTHER" id="PTHR37422:SF13">
    <property type="entry name" value="LIPOPOLYSACCHARIDE BIOSYNTHESIS PROTEIN PA4999-RELATED"/>
    <property type="match status" value="1"/>
</dbReference>
<dbReference type="GO" id="GO:0016874">
    <property type="term" value="F:ligase activity"/>
    <property type="evidence" value="ECO:0007669"/>
    <property type="project" value="UniProtKB-KW"/>
</dbReference>